<name>A0A927YQQ9_9FIRM</name>
<sequence>MTKEELLRVVRNNNSTIFEFPERGDFGSNKWRGNTSGYVIASLIDKYKAKFLCEAFAGGGTGSDVAACMQIDYQGFDLFPTRDNIRPLDVVNDDVPDEISEADLVFAHPPYYNMIQYAGKMYPDPTGELKHKDMSYMTYDDFVKAMNKWLCRWFASLSGGAYFAVQVGDMRKNGVFKSMLLDMVHLNVVQIIHKKQYNTMSASRTYNSSNFYFIEHEDIVVMRKELSYILGIEMPKKYEIDIRNSKTATWNQAIHTVMENMDGRNKPIHLKQLYEAFDGYEKAKANQHYKEKIRQTLQMSKLYNSLGNGYWQLASRNVKLNVA</sequence>
<dbReference type="GO" id="GO:0008170">
    <property type="term" value="F:N-methyltransferase activity"/>
    <property type="evidence" value="ECO:0007669"/>
    <property type="project" value="InterPro"/>
</dbReference>
<evidence type="ECO:0000313" key="6">
    <source>
        <dbReference type="Proteomes" id="UP000766246"/>
    </source>
</evidence>
<keyword evidence="2" id="KW-0808">Transferase</keyword>
<evidence type="ECO:0000256" key="3">
    <source>
        <dbReference type="ARBA" id="ARBA00022747"/>
    </source>
</evidence>
<reference evidence="5" key="1">
    <citation type="submission" date="2019-04" db="EMBL/GenBank/DDBJ databases">
        <title>Evolution of Biomass-Degrading Anaerobic Consortia Revealed by Metagenomics.</title>
        <authorList>
            <person name="Peng X."/>
        </authorList>
    </citation>
    <scope>NUCLEOTIDE SEQUENCE</scope>
    <source>
        <strain evidence="5">SIG311</strain>
    </source>
</reference>
<proteinExistence type="predicted"/>
<dbReference type="AlphaFoldDB" id="A0A927YQQ9"/>
<dbReference type="EMBL" id="SVER01000017">
    <property type="protein sequence ID" value="MBE5919698.1"/>
    <property type="molecule type" value="Genomic_DNA"/>
</dbReference>
<dbReference type="Gene3D" id="3.40.50.150">
    <property type="entry name" value="Vaccinia Virus protein VP39"/>
    <property type="match status" value="1"/>
</dbReference>
<evidence type="ECO:0000256" key="1">
    <source>
        <dbReference type="ARBA" id="ARBA00022603"/>
    </source>
</evidence>
<dbReference type="SUPFAM" id="SSF53335">
    <property type="entry name" value="S-adenosyl-L-methionine-dependent methyltransferases"/>
    <property type="match status" value="1"/>
</dbReference>
<dbReference type="GO" id="GO:0032259">
    <property type="term" value="P:methylation"/>
    <property type="evidence" value="ECO:0007669"/>
    <property type="project" value="UniProtKB-KW"/>
</dbReference>
<evidence type="ECO:0000259" key="4">
    <source>
        <dbReference type="Pfam" id="PF01555"/>
    </source>
</evidence>
<dbReference type="Proteomes" id="UP000766246">
    <property type="component" value="Unassembled WGS sequence"/>
</dbReference>
<accession>A0A927YQQ9</accession>
<protein>
    <submittedName>
        <fullName evidence="5">Site-specific DNA-methyltransferase</fullName>
    </submittedName>
</protein>
<dbReference type="InterPro" id="IPR029063">
    <property type="entry name" value="SAM-dependent_MTases_sf"/>
</dbReference>
<dbReference type="GO" id="GO:0003677">
    <property type="term" value="F:DNA binding"/>
    <property type="evidence" value="ECO:0007669"/>
    <property type="project" value="InterPro"/>
</dbReference>
<dbReference type="Pfam" id="PF01555">
    <property type="entry name" value="N6_N4_Mtase"/>
    <property type="match status" value="1"/>
</dbReference>
<dbReference type="GO" id="GO:0009307">
    <property type="term" value="P:DNA restriction-modification system"/>
    <property type="evidence" value="ECO:0007669"/>
    <property type="project" value="UniProtKB-KW"/>
</dbReference>
<organism evidence="5 6">
    <name type="scientific">Pseudobutyrivibrio ruminis</name>
    <dbReference type="NCBI Taxonomy" id="46206"/>
    <lineage>
        <taxon>Bacteria</taxon>
        <taxon>Bacillati</taxon>
        <taxon>Bacillota</taxon>
        <taxon>Clostridia</taxon>
        <taxon>Lachnospirales</taxon>
        <taxon>Lachnospiraceae</taxon>
        <taxon>Pseudobutyrivibrio</taxon>
    </lineage>
</organism>
<keyword evidence="3" id="KW-0680">Restriction system</keyword>
<keyword evidence="1" id="KW-0489">Methyltransferase</keyword>
<evidence type="ECO:0000313" key="5">
    <source>
        <dbReference type="EMBL" id="MBE5919698.1"/>
    </source>
</evidence>
<gene>
    <name evidence="5" type="ORF">E7272_07610</name>
</gene>
<dbReference type="InterPro" id="IPR002941">
    <property type="entry name" value="DNA_methylase_N4/N6"/>
</dbReference>
<feature type="domain" description="DNA methylase N-4/N-6" evidence="4">
    <location>
        <begin position="103"/>
        <end position="263"/>
    </location>
</feature>
<evidence type="ECO:0000256" key="2">
    <source>
        <dbReference type="ARBA" id="ARBA00022679"/>
    </source>
</evidence>
<comment type="caution">
    <text evidence="5">The sequence shown here is derived from an EMBL/GenBank/DDBJ whole genome shotgun (WGS) entry which is preliminary data.</text>
</comment>